<dbReference type="SMART" id="SM00325">
    <property type="entry name" value="RhoGEF"/>
    <property type="match status" value="1"/>
</dbReference>
<dbReference type="PROSITE" id="PS50003">
    <property type="entry name" value="PH_DOMAIN"/>
    <property type="match status" value="1"/>
</dbReference>
<accession>A0A3P8W6C4</accession>
<dbReference type="InterPro" id="IPR001478">
    <property type="entry name" value="PDZ"/>
</dbReference>
<feature type="domain" description="RBD" evidence="7">
    <location>
        <begin position="734"/>
        <end position="801"/>
    </location>
</feature>
<dbReference type="Pfam" id="PF00169">
    <property type="entry name" value="PH"/>
    <property type="match status" value="1"/>
</dbReference>
<dbReference type="InterPro" id="IPR001849">
    <property type="entry name" value="PH_domain"/>
</dbReference>
<dbReference type="Gene3D" id="2.30.29.30">
    <property type="entry name" value="Pleckstrin-homology domain (PH domain)/Phosphotyrosine-binding domain (PTB)"/>
    <property type="match status" value="2"/>
</dbReference>
<dbReference type="SMART" id="SM00455">
    <property type="entry name" value="RBD"/>
    <property type="match status" value="1"/>
</dbReference>
<feature type="region of interest" description="Disordered" evidence="3">
    <location>
        <begin position="244"/>
        <end position="267"/>
    </location>
</feature>
<keyword evidence="1" id="KW-0344">Guanine-nucleotide releasing factor</keyword>
<reference evidence="8" key="3">
    <citation type="submission" date="2025-09" db="UniProtKB">
        <authorList>
            <consortium name="Ensembl"/>
        </authorList>
    </citation>
    <scope>IDENTIFICATION</scope>
</reference>
<feature type="compositionally biased region" description="Polar residues" evidence="3">
    <location>
        <begin position="258"/>
        <end position="267"/>
    </location>
</feature>
<dbReference type="STRING" id="244447.ENSCSEP00000020115"/>
<keyword evidence="9" id="KW-1185">Reference proteome</keyword>
<dbReference type="Ensembl" id="ENSCSET00000020361.1">
    <property type="protein sequence ID" value="ENSCSEP00000020115.1"/>
    <property type="gene ID" value="ENSCSEG00000012824.1"/>
</dbReference>
<evidence type="ECO:0000256" key="3">
    <source>
        <dbReference type="SAM" id="MobiDB-lite"/>
    </source>
</evidence>
<feature type="compositionally biased region" description="Acidic residues" evidence="3">
    <location>
        <begin position="1455"/>
        <end position="1475"/>
    </location>
</feature>
<dbReference type="InterPro" id="IPR055230">
    <property type="entry name" value="PH_Tiam1/2"/>
</dbReference>
<dbReference type="CDD" id="cd00136">
    <property type="entry name" value="PDZ_canonical"/>
    <property type="match status" value="1"/>
</dbReference>
<dbReference type="SUPFAM" id="SSF50156">
    <property type="entry name" value="PDZ domain-like"/>
    <property type="match status" value="1"/>
</dbReference>
<proteinExistence type="predicted"/>
<dbReference type="PANTHER" id="PTHR46001:SF4">
    <property type="entry name" value="T-LYMPHOMA INVASION AND METASTASIS-INDUCING PROTEIN 1 ISOFORM X1"/>
    <property type="match status" value="1"/>
</dbReference>
<dbReference type="InterPro" id="IPR036034">
    <property type="entry name" value="PDZ_sf"/>
</dbReference>
<dbReference type="GO" id="GO:0005085">
    <property type="term" value="F:guanyl-nucleotide exchange factor activity"/>
    <property type="evidence" value="ECO:0007669"/>
    <property type="project" value="UniProtKB-KW"/>
</dbReference>
<protein>
    <submittedName>
        <fullName evidence="8">TIAM Rac1 associated GEF 1</fullName>
    </submittedName>
</protein>
<dbReference type="Pfam" id="PF00621">
    <property type="entry name" value="RhoGEF"/>
    <property type="match status" value="1"/>
</dbReference>
<feature type="region of interest" description="Disordered" evidence="3">
    <location>
        <begin position="1420"/>
        <end position="1542"/>
    </location>
</feature>
<dbReference type="OMA" id="DACNADF"/>
<feature type="domain" description="PDZ" evidence="6">
    <location>
        <begin position="814"/>
        <end position="895"/>
    </location>
</feature>
<feature type="region of interest" description="Disordered" evidence="3">
    <location>
        <begin position="1"/>
        <end position="73"/>
    </location>
</feature>
<dbReference type="Pfam" id="PF02196">
    <property type="entry name" value="RBD"/>
    <property type="match status" value="1"/>
</dbReference>
<dbReference type="CDD" id="cd01230">
    <property type="entry name" value="PH1_Tiam1_2"/>
    <property type="match status" value="1"/>
</dbReference>
<evidence type="ECO:0000259" key="6">
    <source>
        <dbReference type="PROSITE" id="PS50106"/>
    </source>
</evidence>
<dbReference type="InterPro" id="IPR001331">
    <property type="entry name" value="GDS_CDC24_CS"/>
</dbReference>
<dbReference type="InterPro" id="IPR003116">
    <property type="entry name" value="RBD_dom"/>
</dbReference>
<dbReference type="InterPro" id="IPR043537">
    <property type="entry name" value="Tiam1/Tiam2/Sif"/>
</dbReference>
<evidence type="ECO:0000256" key="2">
    <source>
        <dbReference type="ARBA" id="ARBA00022737"/>
    </source>
</evidence>
<name>A0A3P8W6C4_CYNSE</name>
<reference evidence="8 9" key="1">
    <citation type="journal article" date="2014" name="Nat. Genet.">
        <title>Whole-genome sequence of a flatfish provides insights into ZW sex chromosome evolution and adaptation to a benthic lifestyle.</title>
        <authorList>
            <person name="Chen S."/>
            <person name="Zhang G."/>
            <person name="Shao C."/>
            <person name="Huang Q."/>
            <person name="Liu G."/>
            <person name="Zhang P."/>
            <person name="Song W."/>
            <person name="An N."/>
            <person name="Chalopin D."/>
            <person name="Volff J.N."/>
            <person name="Hong Y."/>
            <person name="Li Q."/>
            <person name="Sha Z."/>
            <person name="Zhou H."/>
            <person name="Xie M."/>
            <person name="Yu Q."/>
            <person name="Liu Y."/>
            <person name="Xiang H."/>
            <person name="Wang N."/>
            <person name="Wu K."/>
            <person name="Yang C."/>
            <person name="Zhou Q."/>
            <person name="Liao X."/>
            <person name="Yang L."/>
            <person name="Hu Q."/>
            <person name="Zhang J."/>
            <person name="Meng L."/>
            <person name="Jin L."/>
            <person name="Tian Y."/>
            <person name="Lian J."/>
            <person name="Yang J."/>
            <person name="Miao G."/>
            <person name="Liu S."/>
            <person name="Liang Z."/>
            <person name="Yan F."/>
            <person name="Li Y."/>
            <person name="Sun B."/>
            <person name="Zhang H."/>
            <person name="Zhang J."/>
            <person name="Zhu Y."/>
            <person name="Du M."/>
            <person name="Zhao Y."/>
            <person name="Schartl M."/>
            <person name="Tang Q."/>
            <person name="Wang J."/>
        </authorList>
    </citation>
    <scope>NUCLEOTIDE SEQUENCE</scope>
</reference>
<dbReference type="GeneTree" id="ENSGT00940000156294"/>
<dbReference type="Proteomes" id="UP000265120">
    <property type="component" value="Chromosome 4"/>
</dbReference>
<sequence length="1542" mass="174139">MGNIESQIGDHGLYSNERGHWSRKQMSRSLRISNKQSRRSRHASSGKIEHRNSETSTRSSSTPSIPQSLADNGLEPFNETNILPDFGSPIWVDRVAMNLRPVSFHHDLASPSVHRNTIHITLPGPTADELQDDDTYMGEVTYLQKTLDGTKQTIVFSKKRSKSADMWRDDSLEFSLSDLSQEQLTSTEEIRDAAHVRDFTDCEGRFHRSPTDCTDRANSLEELYRQKSPTRKQPHARFAKWHNASRTMREGEDDKMRSPSQEDGNSYSAFTLPCRRSHCLSEGLRSHQAAMSANMQGRRAKTIQDVTAGDCSEYEDSGIDGVTVEQEHQSRRYKTMSASFSVCSANGRSMFAGSDSGSSSGGGGPNECVQGVYENFRQELEMSSCQTESLEEAGSALSDEQSTMSSAYQSDPMLSVTQGMVRKAGRLAVKNFLVHKKNKKVESATRRKWKSYWVSLKGCTLFFYETNGSLGIDNSSIPKHAIWVENSIVQAVPEHPKKDFVFCLSNSLGDAFLFQTCSQTELENWITAIHSACATAVARQHHREDTVRLLQAEIKKLEQKIDMDEKMKKMGDMQLSSVTDTKKRKTILDQIFLWEQNLEQFHMDLFRFRCYLASLQGGELPNPKRLLAVASRPTKLAMGRLGIFSVSSFHALVAARTETGIRRRTQAMSRSCSKRKSRFSSLWGLDTTSKKNTKAHPTINQVGGILSSKSEEGSVRILPRPSTESDIWVPDHLTPSWVCLPNDQPVLAIIQPGESALCVLENICKAHKLDPTKHYLQLKFLIENKVQFYIPKPEEDICDLIYKEIELHSKITKVIQFDRDESCMIGYGFSISVVEEDGVQQLYITDVKAGGLAFAKGLNAGDEILELNGKGSHSLTFSDMKAAFSQASLALTVNTMPSVDRRQLCYLPPRRSDEDEDGYTDIFSQNQGGSTASLFITEPSSFRGREIERAREIDKITEQVTAFCRSLHDMNPSECLSSSPSPDSPFPSPLTPRQLSDADKLRKVICELVETERTYVKDLNWLIGRYLTPLQKETFLTQDELDVLFGNLPEMVEFQVEFLKTLEDGTRLVPDLEKLERVDQFKKILFSLGGSFLYYADRFKIYSAFCASHTKVPKVLVKAKTDHEFKAFLDERNPKQQHSSTLESYLIKPIQRVLKYPLLLKELYSLTDPDSEEHYHLDVAMKAMNKVASHINEMQKIHEEFGAVFDQLIVEQSSEKKEVADLSMGDLLLHTSVTWINPPASLGKWKKEPQIVIFVFKTAVVFVCKDGSKQKKKMGASHRVSISSDEKDPFRFRHMIPTDALQVRSLSNTDVEGSTLCEIVHQRSESEGRAEVPFFCRLNSPESRKDFLKTVHSILREKHRRQLLKTESLPLSQQYVPFGGKRLCALKGARPTINRAASAPTRTLGRRKLVRNRFTIDTDILDSDPLPKEEKAEQLQPELTGDTDRWVEEQFHLEDYEEQEEMKETDILSDDDDEFCQTPRATSAEADLEASVTALSLESEDTEESESLMSPTVGGTDAVDDPQKAEGDEVWVRRDELTPPSD</sequence>
<dbReference type="PROSITE" id="PS50010">
    <property type="entry name" value="DH_2"/>
    <property type="match status" value="1"/>
</dbReference>
<reference evidence="8" key="2">
    <citation type="submission" date="2025-08" db="UniProtKB">
        <authorList>
            <consortium name="Ensembl"/>
        </authorList>
    </citation>
    <scope>IDENTIFICATION</scope>
</reference>
<keyword evidence="2" id="KW-0677">Repeat</keyword>
<feature type="compositionally biased region" description="Basic and acidic residues" evidence="3">
    <location>
        <begin position="1521"/>
        <end position="1542"/>
    </location>
</feature>
<dbReference type="SMART" id="SM00228">
    <property type="entry name" value="PDZ"/>
    <property type="match status" value="1"/>
</dbReference>
<dbReference type="PROSITE" id="PS50898">
    <property type="entry name" value="RBD"/>
    <property type="match status" value="1"/>
</dbReference>
<evidence type="ECO:0000259" key="5">
    <source>
        <dbReference type="PROSITE" id="PS50010"/>
    </source>
</evidence>
<dbReference type="GO" id="GO:0005886">
    <property type="term" value="C:plasma membrane"/>
    <property type="evidence" value="ECO:0007669"/>
    <property type="project" value="TreeGrafter"/>
</dbReference>
<evidence type="ECO:0000313" key="8">
    <source>
        <dbReference type="Ensembl" id="ENSCSEP00000020115.1"/>
    </source>
</evidence>
<evidence type="ECO:0000256" key="1">
    <source>
        <dbReference type="ARBA" id="ARBA00022658"/>
    </source>
</evidence>
<dbReference type="CDD" id="cd01255">
    <property type="entry name" value="PH2_Tiam1_2"/>
    <property type="match status" value="1"/>
</dbReference>
<dbReference type="InterPro" id="IPR000219">
    <property type="entry name" value="DH_dom"/>
</dbReference>
<dbReference type="InterPro" id="IPR040655">
    <property type="entry name" value="TIAM1_CC-Ex"/>
</dbReference>
<evidence type="ECO:0000259" key="4">
    <source>
        <dbReference type="PROSITE" id="PS50003"/>
    </source>
</evidence>
<dbReference type="FunFam" id="1.20.900.10:FF:000012">
    <property type="entry name" value="T cell lymphoma invasion and metastasis 1"/>
    <property type="match status" value="1"/>
</dbReference>
<dbReference type="SUPFAM" id="SSF48065">
    <property type="entry name" value="DBL homology domain (DH-domain)"/>
    <property type="match status" value="1"/>
</dbReference>
<evidence type="ECO:0000313" key="9">
    <source>
        <dbReference type="Proteomes" id="UP000265120"/>
    </source>
</evidence>
<feature type="domain" description="PH" evidence="4">
    <location>
        <begin position="426"/>
        <end position="534"/>
    </location>
</feature>
<dbReference type="InterPro" id="IPR011993">
    <property type="entry name" value="PH-like_dom_sf"/>
</dbReference>
<feature type="domain" description="DH" evidence="5">
    <location>
        <begin position="1000"/>
        <end position="1194"/>
    </location>
</feature>
<dbReference type="GO" id="GO:0005829">
    <property type="term" value="C:cytosol"/>
    <property type="evidence" value="ECO:0007669"/>
    <property type="project" value="TreeGrafter"/>
</dbReference>
<dbReference type="PROSITE" id="PS00741">
    <property type="entry name" value="DH_1"/>
    <property type="match status" value="1"/>
</dbReference>
<dbReference type="FunFam" id="2.30.29.30:FF:000065">
    <property type="entry name" value="T cell lymphoma invasion and metastasis 1"/>
    <property type="match status" value="1"/>
</dbReference>
<dbReference type="Pfam" id="PF00595">
    <property type="entry name" value="PDZ"/>
    <property type="match status" value="1"/>
</dbReference>
<dbReference type="Gene3D" id="2.30.42.10">
    <property type="match status" value="1"/>
</dbReference>
<dbReference type="Gene3D" id="6.10.140.680">
    <property type="match status" value="1"/>
</dbReference>
<dbReference type="PROSITE" id="PS50106">
    <property type="entry name" value="PDZ"/>
    <property type="match status" value="1"/>
</dbReference>
<dbReference type="Gene3D" id="1.20.900.10">
    <property type="entry name" value="Dbl homology (DH) domain"/>
    <property type="match status" value="1"/>
</dbReference>
<feature type="region of interest" description="Disordered" evidence="3">
    <location>
        <begin position="973"/>
        <end position="994"/>
    </location>
</feature>
<dbReference type="InParanoid" id="A0A3P8W6C4"/>
<dbReference type="SMART" id="SM00233">
    <property type="entry name" value="PH"/>
    <property type="match status" value="2"/>
</dbReference>
<dbReference type="FunCoup" id="A0A3P8W6C4">
    <property type="interactions" value="261"/>
</dbReference>
<dbReference type="GO" id="GO:0007264">
    <property type="term" value="P:small GTPase-mediated signal transduction"/>
    <property type="evidence" value="ECO:0007669"/>
    <property type="project" value="InterPro"/>
</dbReference>
<dbReference type="CDD" id="cd00160">
    <property type="entry name" value="RhoGEF"/>
    <property type="match status" value="1"/>
</dbReference>
<dbReference type="InterPro" id="IPR035899">
    <property type="entry name" value="DBL_dom_sf"/>
</dbReference>
<feature type="compositionally biased region" description="Basic and acidic residues" evidence="3">
    <location>
        <begin position="247"/>
        <end position="257"/>
    </location>
</feature>
<feature type="compositionally biased region" description="Basic and acidic residues" evidence="3">
    <location>
        <begin position="1442"/>
        <end position="1454"/>
    </location>
</feature>
<evidence type="ECO:0000259" key="7">
    <source>
        <dbReference type="PROSITE" id="PS50898"/>
    </source>
</evidence>
<feature type="compositionally biased region" description="Low complexity" evidence="3">
    <location>
        <begin position="54"/>
        <end position="64"/>
    </location>
</feature>
<dbReference type="Pfam" id="PF23014">
    <property type="entry name" value="PH_Tiam1"/>
    <property type="match status" value="1"/>
</dbReference>
<dbReference type="SUPFAM" id="SSF50729">
    <property type="entry name" value="PH domain-like"/>
    <property type="match status" value="2"/>
</dbReference>
<dbReference type="PANTHER" id="PTHR46001">
    <property type="entry name" value="TIAM (MAMMALIAN TUMOR INVASION AND METASTASIS FACTOR) HOMOLOG"/>
    <property type="match status" value="1"/>
</dbReference>
<organism evidence="8 9">
    <name type="scientific">Cynoglossus semilaevis</name>
    <name type="common">Tongue sole</name>
    <dbReference type="NCBI Taxonomy" id="244447"/>
    <lineage>
        <taxon>Eukaryota</taxon>
        <taxon>Metazoa</taxon>
        <taxon>Chordata</taxon>
        <taxon>Craniata</taxon>
        <taxon>Vertebrata</taxon>
        <taxon>Euteleostomi</taxon>
        <taxon>Actinopterygii</taxon>
        <taxon>Neopterygii</taxon>
        <taxon>Teleostei</taxon>
        <taxon>Neoteleostei</taxon>
        <taxon>Acanthomorphata</taxon>
        <taxon>Carangaria</taxon>
        <taxon>Pleuronectiformes</taxon>
        <taxon>Pleuronectoidei</taxon>
        <taxon>Cynoglossidae</taxon>
        <taxon>Cynoglossinae</taxon>
        <taxon>Cynoglossus</taxon>
    </lineage>
</organism>
<dbReference type="Pfam" id="PF18385">
    <property type="entry name" value="Tiam_CC_Ex"/>
    <property type="match status" value="1"/>
</dbReference>